<keyword evidence="3" id="KW-1185">Reference proteome</keyword>
<comment type="caution">
    <text evidence="2">The sequence shown here is derived from an EMBL/GenBank/DDBJ whole genome shotgun (WGS) entry which is preliminary data.</text>
</comment>
<protein>
    <submittedName>
        <fullName evidence="2">Uncharacterized protein</fullName>
    </submittedName>
</protein>
<organism evidence="2 3">
    <name type="scientific">Nephila pilipes</name>
    <name type="common">Giant wood spider</name>
    <name type="synonym">Nephila maculata</name>
    <dbReference type="NCBI Taxonomy" id="299642"/>
    <lineage>
        <taxon>Eukaryota</taxon>
        <taxon>Metazoa</taxon>
        <taxon>Ecdysozoa</taxon>
        <taxon>Arthropoda</taxon>
        <taxon>Chelicerata</taxon>
        <taxon>Arachnida</taxon>
        <taxon>Araneae</taxon>
        <taxon>Araneomorphae</taxon>
        <taxon>Entelegynae</taxon>
        <taxon>Araneoidea</taxon>
        <taxon>Nephilidae</taxon>
        <taxon>Nephila</taxon>
    </lineage>
</organism>
<sequence length="125" mass="14503">MKDLGMEIRKFAINYTTLMSQWTAKGFGTYPVDTSVSLGTNKTNVLGMAWKPLDDCLTLDTKGLLEFITASKITKRFMLQAIGKIIDPFGLLFLFIIRIKYLIWELSINKITWDENLRQKIMEMW</sequence>
<dbReference type="InterPro" id="IPR008042">
    <property type="entry name" value="Retrotrans_Pao"/>
</dbReference>
<accession>A0A8X6TCM2</accession>
<dbReference type="Pfam" id="PF05380">
    <property type="entry name" value="Peptidase_A17"/>
    <property type="match status" value="1"/>
</dbReference>
<feature type="non-terminal residue" evidence="2">
    <location>
        <position position="125"/>
    </location>
</feature>
<dbReference type="EMBL" id="BMAW01055318">
    <property type="protein sequence ID" value="GFT00325.1"/>
    <property type="molecule type" value="Genomic_DNA"/>
</dbReference>
<name>A0A8X6TCM2_NEPPI</name>
<evidence type="ECO:0000256" key="1">
    <source>
        <dbReference type="SAM" id="Phobius"/>
    </source>
</evidence>
<dbReference type="OrthoDB" id="6430234at2759"/>
<dbReference type="AlphaFoldDB" id="A0A8X6TCM2"/>
<evidence type="ECO:0000313" key="3">
    <source>
        <dbReference type="Proteomes" id="UP000887013"/>
    </source>
</evidence>
<dbReference type="Proteomes" id="UP000887013">
    <property type="component" value="Unassembled WGS sequence"/>
</dbReference>
<proteinExistence type="predicted"/>
<gene>
    <name evidence="2" type="primary">AVEN_119198_1</name>
    <name evidence="2" type="ORF">NPIL_378841</name>
</gene>
<feature type="transmembrane region" description="Helical" evidence="1">
    <location>
        <begin position="85"/>
        <end position="104"/>
    </location>
</feature>
<keyword evidence="1" id="KW-0472">Membrane</keyword>
<keyword evidence="1" id="KW-0812">Transmembrane</keyword>
<keyword evidence="1" id="KW-1133">Transmembrane helix</keyword>
<reference evidence="2" key="1">
    <citation type="submission" date="2020-08" db="EMBL/GenBank/DDBJ databases">
        <title>Multicomponent nature underlies the extraordinary mechanical properties of spider dragline silk.</title>
        <authorList>
            <person name="Kono N."/>
            <person name="Nakamura H."/>
            <person name="Mori M."/>
            <person name="Yoshida Y."/>
            <person name="Ohtoshi R."/>
            <person name="Malay A.D."/>
            <person name="Moran D.A.P."/>
            <person name="Tomita M."/>
            <person name="Numata K."/>
            <person name="Arakawa K."/>
        </authorList>
    </citation>
    <scope>NUCLEOTIDE SEQUENCE</scope>
</reference>
<evidence type="ECO:0000313" key="2">
    <source>
        <dbReference type="EMBL" id="GFT00325.1"/>
    </source>
</evidence>